<protein>
    <submittedName>
        <fullName evidence="2">Uncharacterized protein</fullName>
    </submittedName>
</protein>
<feature type="transmembrane region" description="Helical" evidence="1">
    <location>
        <begin position="20"/>
        <end position="44"/>
    </location>
</feature>
<evidence type="ECO:0000313" key="3">
    <source>
        <dbReference type="EMBL" id="MEX6464701.1"/>
    </source>
</evidence>
<dbReference type="Proteomes" id="UP001206890">
    <property type="component" value="Unassembled WGS sequence"/>
</dbReference>
<reference evidence="3" key="3">
    <citation type="submission" date="2024-07" db="EMBL/GenBank/DDBJ databases">
        <authorList>
            <person name="Wildschutte H."/>
        </authorList>
    </citation>
    <scope>NUCLEOTIDE SEQUENCE</scope>
    <source>
        <strain evidence="3">N60</strain>
    </source>
</reference>
<dbReference type="RefSeq" id="WP_239550190.1">
    <property type="nucleotide sequence ID" value="NZ_JAFFGT010000008.1"/>
</dbReference>
<keyword evidence="1" id="KW-1133">Transmembrane helix</keyword>
<dbReference type="EMBL" id="JBFTEZ010000002">
    <property type="protein sequence ID" value="MEX6464701.1"/>
    <property type="molecule type" value="Genomic_DNA"/>
</dbReference>
<keyword evidence="1" id="KW-0472">Membrane</keyword>
<accession>A0AAW5Q795</accession>
<dbReference type="AlphaFoldDB" id="A0AAW5Q795"/>
<keyword evidence="5" id="KW-1185">Reference proteome</keyword>
<comment type="caution">
    <text evidence="2">The sequence shown here is derived from an EMBL/GenBank/DDBJ whole genome shotgun (WGS) entry which is preliminary data.</text>
</comment>
<reference evidence="5" key="2">
    <citation type="submission" date="2024-07" db="EMBL/GenBank/DDBJ databases">
        <title>Pseudomonas strain that inhibits Aeromonas fish pathogens.</title>
        <authorList>
            <person name="Wildschutte H."/>
        </authorList>
    </citation>
    <scope>NUCLEOTIDE SEQUENCE [LARGE SCALE GENOMIC DNA]</scope>
    <source>
        <strain evidence="5">n60</strain>
    </source>
</reference>
<proteinExistence type="predicted"/>
<evidence type="ECO:0000256" key="1">
    <source>
        <dbReference type="SAM" id="Phobius"/>
    </source>
</evidence>
<sequence>MISLVLIFGSSLQLGEGHRLAYMMGGLGIILFLAGAVIPAAAMANTMEPADDPA</sequence>
<evidence type="ECO:0000313" key="4">
    <source>
        <dbReference type="Proteomes" id="UP001206890"/>
    </source>
</evidence>
<name>A0AAW5Q795_9ACTN</name>
<evidence type="ECO:0000313" key="2">
    <source>
        <dbReference type="EMBL" id="MCT2117032.1"/>
    </source>
</evidence>
<evidence type="ECO:0000313" key="5">
    <source>
        <dbReference type="Proteomes" id="UP001560293"/>
    </source>
</evidence>
<organism evidence="2 4">
    <name type="scientific">Dietzia cinnamea</name>
    <dbReference type="NCBI Taxonomy" id="321318"/>
    <lineage>
        <taxon>Bacteria</taxon>
        <taxon>Bacillati</taxon>
        <taxon>Actinomycetota</taxon>
        <taxon>Actinomycetes</taxon>
        <taxon>Mycobacteriales</taxon>
        <taxon>Dietziaceae</taxon>
        <taxon>Dietzia</taxon>
    </lineage>
</organism>
<dbReference type="Proteomes" id="UP001560293">
    <property type="component" value="Unassembled WGS sequence"/>
</dbReference>
<keyword evidence="1" id="KW-0812">Transmembrane</keyword>
<gene>
    <name evidence="3" type="ORF">AB6N35_10145</name>
    <name evidence="2" type="ORF">M3D93_04580</name>
</gene>
<dbReference type="EMBL" id="JALXTC010000013">
    <property type="protein sequence ID" value="MCT2117032.1"/>
    <property type="molecule type" value="Genomic_DNA"/>
</dbReference>
<reference evidence="2" key="1">
    <citation type="submission" date="2022-04" db="EMBL/GenBank/DDBJ databases">
        <title>Human microbiome associated bacterial genomes.</title>
        <authorList>
            <person name="Sandstrom S."/>
            <person name="Salamzade R."/>
            <person name="Kalan L.R."/>
        </authorList>
    </citation>
    <scope>NUCLEOTIDE SEQUENCE</scope>
    <source>
        <strain evidence="2">P3-SID1762</strain>
    </source>
</reference>